<organism evidence="2 3">
    <name type="scientific">Pleurodeles waltl</name>
    <name type="common">Iberian ribbed newt</name>
    <dbReference type="NCBI Taxonomy" id="8319"/>
    <lineage>
        <taxon>Eukaryota</taxon>
        <taxon>Metazoa</taxon>
        <taxon>Chordata</taxon>
        <taxon>Craniata</taxon>
        <taxon>Vertebrata</taxon>
        <taxon>Euteleostomi</taxon>
        <taxon>Amphibia</taxon>
        <taxon>Batrachia</taxon>
        <taxon>Caudata</taxon>
        <taxon>Salamandroidea</taxon>
        <taxon>Salamandridae</taxon>
        <taxon>Pleurodelinae</taxon>
        <taxon>Pleurodeles</taxon>
    </lineage>
</organism>
<evidence type="ECO:0000313" key="3">
    <source>
        <dbReference type="Proteomes" id="UP001066276"/>
    </source>
</evidence>
<feature type="region of interest" description="Disordered" evidence="1">
    <location>
        <begin position="49"/>
        <end position="111"/>
    </location>
</feature>
<dbReference type="EMBL" id="JANPWB010000006">
    <property type="protein sequence ID" value="KAJ1181742.1"/>
    <property type="molecule type" value="Genomic_DNA"/>
</dbReference>
<proteinExistence type="predicted"/>
<protein>
    <submittedName>
        <fullName evidence="2">Uncharacterized protein</fullName>
    </submittedName>
</protein>
<feature type="compositionally biased region" description="Basic residues" evidence="1">
    <location>
        <begin position="90"/>
        <end position="101"/>
    </location>
</feature>
<dbReference type="AlphaFoldDB" id="A0AAV7U213"/>
<gene>
    <name evidence="2" type="ORF">NDU88_006942</name>
</gene>
<feature type="region of interest" description="Disordered" evidence="1">
    <location>
        <begin position="1"/>
        <end position="37"/>
    </location>
</feature>
<feature type="compositionally biased region" description="Basic and acidic residues" evidence="1">
    <location>
        <begin position="15"/>
        <end position="26"/>
    </location>
</feature>
<accession>A0AAV7U213</accession>
<evidence type="ECO:0000256" key="1">
    <source>
        <dbReference type="SAM" id="MobiDB-lite"/>
    </source>
</evidence>
<evidence type="ECO:0000313" key="2">
    <source>
        <dbReference type="EMBL" id="KAJ1181742.1"/>
    </source>
</evidence>
<dbReference type="Proteomes" id="UP001066276">
    <property type="component" value="Chromosome 3_2"/>
</dbReference>
<keyword evidence="3" id="KW-1185">Reference proteome</keyword>
<reference evidence="2" key="1">
    <citation type="journal article" date="2022" name="bioRxiv">
        <title>Sequencing and chromosome-scale assembly of the giantPleurodeles waltlgenome.</title>
        <authorList>
            <person name="Brown T."/>
            <person name="Elewa A."/>
            <person name="Iarovenko S."/>
            <person name="Subramanian E."/>
            <person name="Araus A.J."/>
            <person name="Petzold A."/>
            <person name="Susuki M."/>
            <person name="Suzuki K.-i.T."/>
            <person name="Hayashi T."/>
            <person name="Toyoda A."/>
            <person name="Oliveira C."/>
            <person name="Osipova E."/>
            <person name="Leigh N.D."/>
            <person name="Simon A."/>
            <person name="Yun M.H."/>
        </authorList>
    </citation>
    <scope>NUCLEOTIDE SEQUENCE</scope>
    <source>
        <strain evidence="2">20211129_DDA</strain>
        <tissue evidence="2">Liver</tissue>
    </source>
</reference>
<name>A0AAV7U213_PLEWA</name>
<comment type="caution">
    <text evidence="2">The sequence shown here is derived from an EMBL/GenBank/DDBJ whole genome shotgun (WGS) entry which is preliminary data.</text>
</comment>
<sequence>MRPELPAATSTRSQSIREGEGEEPRPETAAVQAPAGDSRALVFSPLARGAAAAPLSSEHTTEAGARGRPPAPGLPAHNRLSGARIGQTRPPKHRRSVRRGNPRGPLLHCRP</sequence>